<dbReference type="PANTHER" id="PTHR13024:SF0">
    <property type="entry name" value="MICROSOMAL TRIACYLGLYCEROL TRANSFER PROTEIN"/>
    <property type="match status" value="1"/>
</dbReference>
<accession>A0A1W4WNT9</accession>
<dbReference type="PROSITE" id="PS51211">
    <property type="entry name" value="VITELLOGENIN"/>
    <property type="match status" value="1"/>
</dbReference>
<dbReference type="PANTHER" id="PTHR13024">
    <property type="entry name" value="MICROSOMAL TRIGLYCERIDE TRANSFER PROTEIN, LARGE SUBUNIT"/>
    <property type="match status" value="1"/>
</dbReference>
<dbReference type="GeneID" id="108734636"/>
<keyword evidence="2" id="KW-0813">Transport</keyword>
<dbReference type="AlphaFoldDB" id="A0A1W4WNT9"/>
<dbReference type="CTD" id="35362"/>
<comment type="caution">
    <text evidence="5">Lacks conserved residue(s) required for the propagation of feature annotation.</text>
</comment>
<evidence type="ECO:0000256" key="1">
    <source>
        <dbReference type="ARBA" id="ARBA00004240"/>
    </source>
</evidence>
<dbReference type="KEGG" id="apln:108734636"/>
<name>A0A1W4WNT9_AGRPL</name>
<proteinExistence type="predicted"/>
<reference evidence="8" key="1">
    <citation type="submission" date="2025-08" db="UniProtKB">
        <authorList>
            <consortium name="RefSeq"/>
        </authorList>
    </citation>
    <scope>IDENTIFICATION</scope>
    <source>
        <tissue evidence="8">Entire body</tissue>
    </source>
</reference>
<dbReference type="Gene3D" id="2.30.230.10">
    <property type="entry name" value="Lipovitellin, beta-sheet shell regions, chain A"/>
    <property type="match status" value="1"/>
</dbReference>
<keyword evidence="7" id="KW-1185">Reference proteome</keyword>
<comment type="subcellular location">
    <subcellularLocation>
        <location evidence="1">Endoplasmic reticulum</location>
    </subcellularLocation>
</comment>
<dbReference type="GO" id="GO:0005548">
    <property type="term" value="F:phospholipid transporter activity"/>
    <property type="evidence" value="ECO:0007669"/>
    <property type="project" value="InterPro"/>
</dbReference>
<dbReference type="STRING" id="224129.A0A1W4WNT9"/>
<protein>
    <submittedName>
        <fullName evidence="8">Microsomal triglyceride transfer protein large subunit</fullName>
    </submittedName>
</protein>
<dbReference type="GO" id="GO:0005783">
    <property type="term" value="C:endoplasmic reticulum"/>
    <property type="evidence" value="ECO:0007669"/>
    <property type="project" value="UniProtKB-SubCell"/>
</dbReference>
<sequence length="900" mass="100828">MFIMLNSACAAHYLVFTWIFGVCYGFVLLSSAAGAGNAADILEPGGSWTYDMHTVVLLNEKNESGKDVGFLVAGEVLVQVLWGSSDQQRLLRFEMSPQLYIKSRKAPSPDGFIPHSSNLDSIENKQFFVHWNQGKINKILLPKNEKLSIANLKKGIASLMQFQLLDSEEGNETDSSGVCKVSYTSTGPTIMKKYKTDCTSTDLPYVYNPDVLLGINVESDRTVTYEIDTSGDKIKRINSDEAHVMSLNAKENAGNKIEVHQTLLFKEQSAVNVIEGNTFDEVLERAINQERIAFTQESLVIEKENELNEVKKFSNALKDCRENLKGDLLGKLGPAKSFMKMVTSARISDKEDIAKVLTSGKNKPILHQLYDILGFAQTKDSHEAAMKSLRIERPDHEEFIERYYWALSLSAHPNPEIINDLINRYLKQSDIPRKLKETLLQTISSMAYRLSKFPEITQSSKKIMVKVEEILIHGFEHSKDADDRLIILRALKNLKSDTLIPFLLKTIKTGTLKEGSLAWKTIKTLNPSSWNGDVQKAAWRTFFQLDKVHDSSARTIACDVLLESHLSDDALKQLLLFLLHDEQRYEVKQYLWQRIKMIGETDENFNRRVADIIKSNAQLNNYHILAPKGLSTALVRRFLESPSANGSLVAIQEMDSGIVKRGTVDIVLEKNESHQDICSLGIFSGGLGSFISSEPPSDPDESATAGIELTLLGTQIRPFVFFSDQGELLGHVWSGTASEMTPAFQALALLQDHREYVRLGSGFIAELDVKGAVSFDLSGKISISLWNKNAASVVRKSAGIVVEGFSVIDTDFVRSQAEFIVSIEPKLNLETDIDFYSEAKLCMKLSQPEFIVRHNTFKIERIPGSKHRLRKVTYRKSIVPGRTYALNKKNNEMCNSISGS</sequence>
<dbReference type="InParanoid" id="A0A1W4WNT9"/>
<dbReference type="SUPFAM" id="SSF48431">
    <property type="entry name" value="Lipovitellin-phosvitin complex, superhelical domain"/>
    <property type="match status" value="1"/>
</dbReference>
<dbReference type="InterPro" id="IPR045811">
    <property type="entry name" value="MTP_lip-bd"/>
</dbReference>
<keyword evidence="4" id="KW-0256">Endoplasmic reticulum</keyword>
<evidence type="ECO:0000256" key="3">
    <source>
        <dbReference type="ARBA" id="ARBA00022729"/>
    </source>
</evidence>
<dbReference type="Proteomes" id="UP000192223">
    <property type="component" value="Unplaced"/>
</dbReference>
<dbReference type="GO" id="GO:0016323">
    <property type="term" value="C:basolateral plasma membrane"/>
    <property type="evidence" value="ECO:0007669"/>
    <property type="project" value="TreeGrafter"/>
</dbReference>
<evidence type="ECO:0000259" key="6">
    <source>
        <dbReference type="PROSITE" id="PS51211"/>
    </source>
</evidence>
<dbReference type="InterPro" id="IPR001747">
    <property type="entry name" value="Vitellogenin_N"/>
</dbReference>
<dbReference type="Gene3D" id="1.25.10.20">
    <property type="entry name" value="Vitellinogen, superhelical"/>
    <property type="match status" value="1"/>
</dbReference>
<dbReference type="GO" id="GO:0008289">
    <property type="term" value="F:lipid binding"/>
    <property type="evidence" value="ECO:0007669"/>
    <property type="project" value="InterPro"/>
</dbReference>
<dbReference type="Pfam" id="PF19444">
    <property type="entry name" value="MTP_lip_bd"/>
    <property type="match status" value="1"/>
</dbReference>
<evidence type="ECO:0000313" key="8">
    <source>
        <dbReference type="RefSeq" id="XP_018321773.1"/>
    </source>
</evidence>
<evidence type="ECO:0000256" key="5">
    <source>
        <dbReference type="PROSITE-ProRule" id="PRU00557"/>
    </source>
</evidence>
<keyword evidence="3" id="KW-0732">Signal</keyword>
<evidence type="ECO:0000313" key="7">
    <source>
        <dbReference type="Proteomes" id="UP000192223"/>
    </source>
</evidence>
<dbReference type="InterPro" id="IPR015816">
    <property type="entry name" value="Vitellinogen_b-sht_N"/>
</dbReference>
<dbReference type="InterPro" id="IPR011030">
    <property type="entry name" value="Lipovitellin_superhlx_dom"/>
</dbReference>
<dbReference type="GO" id="GO:0042157">
    <property type="term" value="P:lipoprotein metabolic process"/>
    <property type="evidence" value="ECO:0007669"/>
    <property type="project" value="TreeGrafter"/>
</dbReference>
<dbReference type="OrthoDB" id="5865932at2759"/>
<dbReference type="Pfam" id="PF01347">
    <property type="entry name" value="Vitellogenin_N"/>
    <property type="match status" value="1"/>
</dbReference>
<dbReference type="FunCoup" id="A0A1W4WNT9">
    <property type="interactions" value="422"/>
</dbReference>
<dbReference type="InterPro" id="IPR015819">
    <property type="entry name" value="Lipid_transp_b-sht_shell"/>
</dbReference>
<gene>
    <name evidence="8" type="primary">LOC108734636</name>
</gene>
<organism evidence="7 8">
    <name type="scientific">Agrilus planipennis</name>
    <name type="common">Emerald ash borer</name>
    <name type="synonym">Agrilus marcopoli</name>
    <dbReference type="NCBI Taxonomy" id="224129"/>
    <lineage>
        <taxon>Eukaryota</taxon>
        <taxon>Metazoa</taxon>
        <taxon>Ecdysozoa</taxon>
        <taxon>Arthropoda</taxon>
        <taxon>Hexapoda</taxon>
        <taxon>Insecta</taxon>
        <taxon>Pterygota</taxon>
        <taxon>Neoptera</taxon>
        <taxon>Endopterygota</taxon>
        <taxon>Coleoptera</taxon>
        <taxon>Polyphaga</taxon>
        <taxon>Elateriformia</taxon>
        <taxon>Buprestoidea</taxon>
        <taxon>Buprestidae</taxon>
        <taxon>Agrilinae</taxon>
        <taxon>Agrilus</taxon>
    </lineage>
</organism>
<feature type="domain" description="Vitellogenin" evidence="6">
    <location>
        <begin position="42"/>
        <end position="663"/>
    </location>
</feature>
<dbReference type="SUPFAM" id="SSF56968">
    <property type="entry name" value="Lipovitellin-phosvitin complex, beta-sheet shell regions"/>
    <property type="match status" value="1"/>
</dbReference>
<dbReference type="RefSeq" id="XP_018321773.1">
    <property type="nucleotide sequence ID" value="XM_018466271.2"/>
</dbReference>
<evidence type="ECO:0000256" key="2">
    <source>
        <dbReference type="ARBA" id="ARBA00022448"/>
    </source>
</evidence>
<evidence type="ECO:0000256" key="4">
    <source>
        <dbReference type="ARBA" id="ARBA00022824"/>
    </source>
</evidence>
<dbReference type="GO" id="GO:0005794">
    <property type="term" value="C:Golgi apparatus"/>
    <property type="evidence" value="ECO:0007669"/>
    <property type="project" value="TreeGrafter"/>
</dbReference>
<dbReference type="SMART" id="SM00638">
    <property type="entry name" value="LPD_N"/>
    <property type="match status" value="1"/>
</dbReference>
<dbReference type="InterPro" id="IPR039988">
    <property type="entry name" value="MTTP"/>
</dbReference>